<dbReference type="STRING" id="66692.ABC0222"/>
<dbReference type="SMART" id="SM01130">
    <property type="entry name" value="DHDPS"/>
    <property type="match status" value="1"/>
</dbReference>
<dbReference type="CDD" id="cd00408">
    <property type="entry name" value="DHDPS-like"/>
    <property type="match status" value="1"/>
</dbReference>
<keyword evidence="9 13" id="KW-0456">Lyase</keyword>
<comment type="function">
    <text evidence="1">Catalyzes the condensation of (S)-aspartate-beta-semialdehyde [(S)-ASA] and pyruvate to 4-hydroxy-tetrahydrodipicolinate (HTPA).</text>
</comment>
<dbReference type="GO" id="GO:0008840">
    <property type="term" value="F:4-hydroxy-tetrahydrodipicolinate synthase activity"/>
    <property type="evidence" value="ECO:0007669"/>
    <property type="project" value="UniProtKB-UniRule"/>
</dbReference>
<keyword evidence="6" id="KW-0028">Amino-acid biosynthesis</keyword>
<dbReference type="PROSITE" id="PS00666">
    <property type="entry name" value="DHDPS_2"/>
    <property type="match status" value="1"/>
</dbReference>
<dbReference type="GO" id="GO:0019877">
    <property type="term" value="P:diaminopimelate biosynthetic process"/>
    <property type="evidence" value="ECO:0007669"/>
    <property type="project" value="UniProtKB-KW"/>
</dbReference>
<dbReference type="Pfam" id="PF00701">
    <property type="entry name" value="DHDPS"/>
    <property type="match status" value="1"/>
</dbReference>
<dbReference type="EMBL" id="AP006627">
    <property type="protein sequence ID" value="BAD62765.1"/>
    <property type="molecule type" value="Genomic_DNA"/>
</dbReference>
<dbReference type="eggNOG" id="COG0329">
    <property type="taxonomic scope" value="Bacteria"/>
</dbReference>
<evidence type="ECO:0000256" key="14">
    <source>
        <dbReference type="PIRSR" id="PIRSR001365-1"/>
    </source>
</evidence>
<reference evidence="16 17" key="5">
    <citation type="journal article" date="2007" name="Extremophiles">
        <title>Intragenomic diversity of the V1 regions of 16S rRNA genes in high-alkaline protease-producing Bacillus clausii spp.</title>
        <authorList>
            <person name="Kageyama Y."/>
            <person name="Takaki Y."/>
            <person name="Shimamura S."/>
            <person name="Nishi S."/>
            <person name="Nogi Y."/>
            <person name="Uchimura K."/>
            <person name="Kobayashi T."/>
            <person name="Hitomi J."/>
            <person name="Ozaki K."/>
            <person name="Kawai S."/>
            <person name="Ito S."/>
            <person name="Horikoshi K."/>
        </authorList>
    </citation>
    <scope>NUCLEOTIDE SEQUENCE [LARGE SCALE GENOMIC DNA]</scope>
    <source>
        <strain evidence="16 17">KSM-K16</strain>
    </source>
</reference>
<dbReference type="Gene3D" id="3.20.20.70">
    <property type="entry name" value="Aldolase class I"/>
    <property type="match status" value="1"/>
</dbReference>
<evidence type="ECO:0000256" key="11">
    <source>
        <dbReference type="ARBA" id="ARBA00047836"/>
    </source>
</evidence>
<feature type="active site" description="Schiff-base intermediate with substrate" evidence="14">
    <location>
        <position position="163"/>
    </location>
</feature>
<comment type="pathway">
    <text evidence="2">Amino-acid biosynthesis; L-lysine biosynthesis via DAP pathway; (S)-tetrahydrodipicolinate from L-aspartate: step 3/4.</text>
</comment>
<evidence type="ECO:0000256" key="1">
    <source>
        <dbReference type="ARBA" id="ARBA00003294"/>
    </source>
</evidence>
<keyword evidence="10" id="KW-0704">Schiff base</keyword>
<accession>Q5WLJ0</accession>
<evidence type="ECO:0000256" key="5">
    <source>
        <dbReference type="ARBA" id="ARBA00022490"/>
    </source>
</evidence>
<evidence type="ECO:0000256" key="15">
    <source>
        <dbReference type="PIRSR" id="PIRSR001365-2"/>
    </source>
</evidence>
<proteinExistence type="inferred from homology"/>
<gene>
    <name evidence="16" type="ordered locus">ABC0222</name>
</gene>
<keyword evidence="7" id="KW-0220">Diaminopimelate biosynthesis</keyword>
<dbReference type="UniPathway" id="UPA00034">
    <property type="reaction ID" value="UER00017"/>
</dbReference>
<evidence type="ECO:0000256" key="13">
    <source>
        <dbReference type="PIRNR" id="PIRNR001365"/>
    </source>
</evidence>
<dbReference type="HOGENOM" id="CLU_049343_5_1_9"/>
<evidence type="ECO:0000256" key="10">
    <source>
        <dbReference type="ARBA" id="ARBA00023270"/>
    </source>
</evidence>
<evidence type="ECO:0000256" key="3">
    <source>
        <dbReference type="ARBA" id="ARBA00007592"/>
    </source>
</evidence>
<reference evidence="16 17" key="1">
    <citation type="journal article" date="1994" name="J. Ferment. Bioeng.">
        <title>Molecular cloning and nucleotide sequence of the gene for an alkaline protease from the alkalophilic Bacillus sp. KSM-K16.</title>
        <authorList>
            <person name="Hakamada Y."/>
            <person name="Kobayashi T."/>
            <person name="Hitomi J."/>
            <person name="Kawai S."/>
            <person name="Ito S."/>
        </authorList>
    </citation>
    <scope>NUCLEOTIDE SEQUENCE [LARGE SCALE GENOMIC DNA]</scope>
    <source>
        <strain evidence="16 17">KSM-K16</strain>
    </source>
</reference>
<dbReference type="AlphaFoldDB" id="Q5WLJ0"/>
<evidence type="ECO:0000313" key="17">
    <source>
        <dbReference type="Proteomes" id="UP000001168"/>
    </source>
</evidence>
<dbReference type="PIRSF" id="PIRSF001365">
    <property type="entry name" value="DHDPS"/>
    <property type="match status" value="1"/>
</dbReference>
<reference evidence="16 17" key="2">
    <citation type="journal article" date="1995" name="Appl. Microbiol. Biotechnol.">
        <title>Purification and properties of an alkaline protease from alkalophilic Bacillus sp. KSM-K16.</title>
        <authorList>
            <person name="Kobayashi T."/>
            <person name="Hakamada Y."/>
            <person name="Adachi S."/>
            <person name="Hitomi J."/>
            <person name="Yoshimatsu T."/>
            <person name="Koike K."/>
            <person name="Kawai S."/>
            <person name="Ito S."/>
        </authorList>
    </citation>
    <scope>NUCLEOTIDE SEQUENCE [LARGE SCALE GENOMIC DNA]</scope>
    <source>
        <strain evidence="16 17">KSM-K16</strain>
    </source>
</reference>
<feature type="active site" description="Proton donor/acceptor" evidence="14">
    <location>
        <position position="135"/>
    </location>
</feature>
<evidence type="ECO:0000256" key="12">
    <source>
        <dbReference type="NCBIfam" id="TIGR00674"/>
    </source>
</evidence>
<dbReference type="PRINTS" id="PR00146">
    <property type="entry name" value="DHPICSNTHASE"/>
</dbReference>
<feature type="binding site" evidence="15">
    <location>
        <position position="206"/>
    </location>
    <ligand>
        <name>pyruvate</name>
        <dbReference type="ChEBI" id="CHEBI:15361"/>
    </ligand>
</feature>
<name>Q5WLJ0_SHOC1</name>
<dbReference type="RefSeq" id="WP_011245085.1">
    <property type="nucleotide sequence ID" value="NC_006582.1"/>
</dbReference>
<evidence type="ECO:0000313" key="16">
    <source>
        <dbReference type="EMBL" id="BAD62765.1"/>
    </source>
</evidence>
<reference evidence="16 17" key="3">
    <citation type="journal article" date="1997" name="Protein Eng.">
        <title>High-resolution crystal structure of M-protease: phylogeny aided analysis of the high-alkaline adaptation mechanism.</title>
        <authorList>
            <person name="Shirai T."/>
            <person name="Suzuki A."/>
            <person name="Yamane T."/>
            <person name="Ashida T."/>
            <person name="Kobayashi T."/>
            <person name="Ito S."/>
        </authorList>
    </citation>
    <scope>NUCLEOTIDE SEQUENCE [LARGE SCALE GENOMIC DNA]</scope>
    <source>
        <strain evidence="16 17">KSM-K16</strain>
    </source>
</reference>
<evidence type="ECO:0000256" key="6">
    <source>
        <dbReference type="ARBA" id="ARBA00022605"/>
    </source>
</evidence>
<dbReference type="Proteomes" id="UP000001168">
    <property type="component" value="Chromosome"/>
</dbReference>
<evidence type="ECO:0000256" key="9">
    <source>
        <dbReference type="ARBA" id="ARBA00023239"/>
    </source>
</evidence>
<comment type="catalytic activity">
    <reaction evidence="11">
        <text>L-aspartate 4-semialdehyde + pyruvate = (2S,4S)-4-hydroxy-2,3,4,5-tetrahydrodipicolinate + H2O + H(+)</text>
        <dbReference type="Rhea" id="RHEA:34171"/>
        <dbReference type="ChEBI" id="CHEBI:15361"/>
        <dbReference type="ChEBI" id="CHEBI:15377"/>
        <dbReference type="ChEBI" id="CHEBI:15378"/>
        <dbReference type="ChEBI" id="CHEBI:67139"/>
        <dbReference type="ChEBI" id="CHEBI:537519"/>
        <dbReference type="EC" id="4.3.3.7"/>
    </reaction>
</comment>
<dbReference type="SUPFAM" id="SSF51569">
    <property type="entry name" value="Aldolase"/>
    <property type="match status" value="1"/>
</dbReference>
<dbReference type="KEGG" id="bcl:ABC0222"/>
<evidence type="ECO:0000256" key="2">
    <source>
        <dbReference type="ARBA" id="ARBA00005120"/>
    </source>
</evidence>
<organism evidence="16 17">
    <name type="scientific">Shouchella clausii (strain KSM-K16)</name>
    <name type="common">Alkalihalobacillus clausii</name>
    <dbReference type="NCBI Taxonomy" id="66692"/>
    <lineage>
        <taxon>Bacteria</taxon>
        <taxon>Bacillati</taxon>
        <taxon>Bacillota</taxon>
        <taxon>Bacilli</taxon>
        <taxon>Bacillales</taxon>
        <taxon>Bacillaceae</taxon>
        <taxon>Shouchella</taxon>
    </lineage>
</organism>
<evidence type="ECO:0000256" key="4">
    <source>
        <dbReference type="ARBA" id="ARBA00012086"/>
    </source>
</evidence>
<keyword evidence="17" id="KW-1185">Reference proteome</keyword>
<dbReference type="GO" id="GO:0009089">
    <property type="term" value="P:lysine biosynthetic process via diaminopimelate"/>
    <property type="evidence" value="ECO:0007669"/>
    <property type="project" value="UniProtKB-UniRule"/>
</dbReference>
<evidence type="ECO:0000256" key="8">
    <source>
        <dbReference type="ARBA" id="ARBA00023154"/>
    </source>
</evidence>
<dbReference type="PANTHER" id="PTHR12128">
    <property type="entry name" value="DIHYDRODIPICOLINATE SYNTHASE"/>
    <property type="match status" value="1"/>
</dbReference>
<sequence length="299" mass="32569">MNHVSGIYAALLTPFHEDQSIHKEALQQLVARMIDNGVHGLFALGTNGEFHTLTPQEKCEVATIVLKEAKGKVPVMLGVGGNYTGEVIQLAKQFEQLGATMFSVITPFFMPPNQSELANYFEDIANATKVPIFLYNIPSKTGVSIDPLTVARLAKHPNIYGIKDSSGDLQLIQSYIRHTQEEDFVVFAGTDSLILKTLQEGGGGAVAATANALPKLVSSIFTHFKNGQLEEAEKAQAQLQPLRDTFSLSTIPASLKKVVELSGIPVGPPRRPVQPVDSKALRQIETMMRTYRAEGVLDE</sequence>
<keyword evidence="8" id="KW-0457">Lysine biosynthesis</keyword>
<dbReference type="InterPro" id="IPR020625">
    <property type="entry name" value="Schiff_base-form_aldolases_AS"/>
</dbReference>
<keyword evidence="5" id="KW-0963">Cytoplasm</keyword>
<dbReference type="PANTHER" id="PTHR12128:SF66">
    <property type="entry name" value="4-HYDROXY-2-OXOGLUTARATE ALDOLASE, MITOCHONDRIAL"/>
    <property type="match status" value="1"/>
</dbReference>
<dbReference type="InterPro" id="IPR013785">
    <property type="entry name" value="Aldolase_TIM"/>
</dbReference>
<protein>
    <recommendedName>
        <fullName evidence="4 12">4-hydroxy-tetrahydrodipicolinate synthase</fullName>
        <ecNumber evidence="4 12">4.3.3.7</ecNumber>
    </recommendedName>
</protein>
<dbReference type="NCBIfam" id="TIGR00674">
    <property type="entry name" value="dapA"/>
    <property type="match status" value="1"/>
</dbReference>
<dbReference type="InterPro" id="IPR002220">
    <property type="entry name" value="DapA-like"/>
</dbReference>
<comment type="similarity">
    <text evidence="3 13">Belongs to the DapA family.</text>
</comment>
<dbReference type="InterPro" id="IPR005263">
    <property type="entry name" value="DapA"/>
</dbReference>
<reference evidence="17" key="4">
    <citation type="submission" date="2003-10" db="EMBL/GenBank/DDBJ databases">
        <title>The complete genome sequence of the alkaliphilic Bacillus clausii KSM-K16.</title>
        <authorList>
            <person name="Takaki Y."/>
            <person name="Kageyama Y."/>
            <person name="Shimamura S."/>
            <person name="Suzuki H."/>
            <person name="Nishi S."/>
            <person name="Hatada Y."/>
            <person name="Kawai S."/>
            <person name="Ito S."/>
            <person name="Horikoshi K."/>
        </authorList>
    </citation>
    <scope>NUCLEOTIDE SEQUENCE [LARGE SCALE GENOMIC DNA]</scope>
    <source>
        <strain evidence="17">KSM-K16</strain>
    </source>
</reference>
<dbReference type="EC" id="4.3.3.7" evidence="4 12"/>
<evidence type="ECO:0000256" key="7">
    <source>
        <dbReference type="ARBA" id="ARBA00022915"/>
    </source>
</evidence>